<dbReference type="GO" id="GO:0000981">
    <property type="term" value="F:DNA-binding transcription factor activity, RNA polymerase II-specific"/>
    <property type="evidence" value="ECO:0007669"/>
    <property type="project" value="InterPro"/>
</dbReference>
<dbReference type="PROSITE" id="PS00463">
    <property type="entry name" value="ZN2_CY6_FUNGAL_1"/>
    <property type="match status" value="1"/>
</dbReference>
<feature type="compositionally biased region" description="Polar residues" evidence="2">
    <location>
        <begin position="293"/>
        <end position="306"/>
    </location>
</feature>
<dbReference type="InterPro" id="IPR001138">
    <property type="entry name" value="Zn2Cys6_DnaBD"/>
</dbReference>
<sequence length="468" mass="51385">MWELSTTYTTPETNEISNSMGHSYFEPPQNLIPSYPHLPLDSVLSPSGEPPALTNVQRLGFSNSSKLAKIMRSMSTPNVRGQATADAAALALSADKRRNKLGYHRTSVACGHCRRRKIRCIPAPADPQSRCSNCIRLKKECNFYPVDQQPPSQPQPDTRRGDSKSHSGTGRASESSSPTTSTGQLPEIQSNLPYPHMPAIQNVPSPQMKRQRTESYSPESKGVLSVNSAINDYPDKVAVVTSARNFDYNNHGTTNWMAPDASPGIKNPGDVSQQYWRANAQDSPLTPAFSPFTPNLQIPPTQNWPTPHTEPSPREDMSWPVPQRSMSYNNLDGLQNHQQNYAPYSQAPPDHYTAKPRSQQLPAMYPPPLSASSMMAQTTSPTTTDPLPHPHSAGSLPPAPYGSWQQPYYPKSIGSTGEDNYHGWNNNQGLPRPAQYSGSTHASAPTPAYYAEPQSGVYYAPHQGHSGR</sequence>
<name>A0A9N9LZJ6_9HELO</name>
<feature type="compositionally biased region" description="Polar residues" evidence="2">
    <location>
        <begin position="166"/>
        <end position="192"/>
    </location>
</feature>
<dbReference type="EMBL" id="CAJVRM010000662">
    <property type="protein sequence ID" value="CAG8982617.1"/>
    <property type="molecule type" value="Genomic_DNA"/>
</dbReference>
<feature type="compositionally biased region" description="Polar residues" evidence="2">
    <location>
        <begin position="324"/>
        <end position="343"/>
    </location>
</feature>
<feature type="region of interest" description="Disordered" evidence="2">
    <location>
        <begin position="144"/>
        <end position="221"/>
    </location>
</feature>
<feature type="compositionally biased region" description="Polar residues" evidence="2">
    <location>
        <begin position="370"/>
        <end position="385"/>
    </location>
</feature>
<dbReference type="PROSITE" id="PS50048">
    <property type="entry name" value="ZN2_CY6_FUNGAL_2"/>
    <property type="match status" value="1"/>
</dbReference>
<dbReference type="Pfam" id="PF00172">
    <property type="entry name" value="Zn_clus"/>
    <property type="match status" value="1"/>
</dbReference>
<gene>
    <name evidence="4" type="ORF">HYALB_00008109</name>
</gene>
<feature type="domain" description="Zn(2)-C6 fungal-type" evidence="3">
    <location>
        <begin position="109"/>
        <end position="143"/>
    </location>
</feature>
<dbReference type="SMART" id="SM00066">
    <property type="entry name" value="GAL4"/>
    <property type="match status" value="1"/>
</dbReference>
<reference evidence="4" key="1">
    <citation type="submission" date="2021-07" db="EMBL/GenBank/DDBJ databases">
        <authorList>
            <person name="Durling M."/>
        </authorList>
    </citation>
    <scope>NUCLEOTIDE SEQUENCE</scope>
</reference>
<dbReference type="SUPFAM" id="SSF57701">
    <property type="entry name" value="Zn2/Cys6 DNA-binding domain"/>
    <property type="match status" value="1"/>
</dbReference>
<evidence type="ECO:0000313" key="4">
    <source>
        <dbReference type="EMBL" id="CAG8982617.1"/>
    </source>
</evidence>
<dbReference type="Proteomes" id="UP000701801">
    <property type="component" value="Unassembled WGS sequence"/>
</dbReference>
<dbReference type="CDD" id="cd00067">
    <property type="entry name" value="GAL4"/>
    <property type="match status" value="1"/>
</dbReference>
<protein>
    <recommendedName>
        <fullName evidence="3">Zn(2)-C6 fungal-type domain-containing protein</fullName>
    </recommendedName>
</protein>
<dbReference type="AlphaFoldDB" id="A0A9N9LZJ6"/>
<feature type="compositionally biased region" description="Polar residues" evidence="2">
    <location>
        <begin position="413"/>
        <end position="429"/>
    </location>
</feature>
<dbReference type="GO" id="GO:0008270">
    <property type="term" value="F:zinc ion binding"/>
    <property type="evidence" value="ECO:0007669"/>
    <property type="project" value="InterPro"/>
</dbReference>
<keyword evidence="1" id="KW-0539">Nucleus</keyword>
<keyword evidence="5" id="KW-1185">Reference proteome</keyword>
<comment type="caution">
    <text evidence="4">The sequence shown here is derived from an EMBL/GenBank/DDBJ whole genome shotgun (WGS) entry which is preliminary data.</text>
</comment>
<organism evidence="4 5">
    <name type="scientific">Hymenoscyphus albidus</name>
    <dbReference type="NCBI Taxonomy" id="595503"/>
    <lineage>
        <taxon>Eukaryota</taxon>
        <taxon>Fungi</taxon>
        <taxon>Dikarya</taxon>
        <taxon>Ascomycota</taxon>
        <taxon>Pezizomycotina</taxon>
        <taxon>Leotiomycetes</taxon>
        <taxon>Helotiales</taxon>
        <taxon>Helotiaceae</taxon>
        <taxon>Hymenoscyphus</taxon>
    </lineage>
</organism>
<evidence type="ECO:0000259" key="3">
    <source>
        <dbReference type="PROSITE" id="PS50048"/>
    </source>
</evidence>
<feature type="region of interest" description="Disordered" evidence="2">
    <location>
        <begin position="293"/>
        <end position="449"/>
    </location>
</feature>
<proteinExistence type="predicted"/>
<accession>A0A9N9LZJ6</accession>
<evidence type="ECO:0000256" key="2">
    <source>
        <dbReference type="SAM" id="MobiDB-lite"/>
    </source>
</evidence>
<dbReference type="OrthoDB" id="4150019at2759"/>
<evidence type="ECO:0000313" key="5">
    <source>
        <dbReference type="Proteomes" id="UP000701801"/>
    </source>
</evidence>
<dbReference type="InterPro" id="IPR036864">
    <property type="entry name" value="Zn2-C6_fun-type_DNA-bd_sf"/>
</dbReference>
<dbReference type="Gene3D" id="4.10.240.10">
    <property type="entry name" value="Zn(2)-C6 fungal-type DNA-binding domain"/>
    <property type="match status" value="1"/>
</dbReference>
<evidence type="ECO:0000256" key="1">
    <source>
        <dbReference type="ARBA" id="ARBA00023242"/>
    </source>
</evidence>